<keyword evidence="11" id="KW-1185">Reference proteome</keyword>
<keyword evidence="7" id="KW-0460">Magnesium</keyword>
<evidence type="ECO:0000256" key="8">
    <source>
        <dbReference type="ARBA" id="ARBA00023204"/>
    </source>
</evidence>
<evidence type="ECO:0000256" key="5">
    <source>
        <dbReference type="ARBA" id="ARBA00022763"/>
    </source>
</evidence>
<evidence type="ECO:0000256" key="1">
    <source>
        <dbReference type="ARBA" id="ARBA00001936"/>
    </source>
</evidence>
<dbReference type="InterPro" id="IPR036691">
    <property type="entry name" value="Endo/exonu/phosph_ase_sf"/>
</dbReference>
<sequence>MKVATFNVWNNNETWDIRKEIIIQEITRINADIIALQEVPNLKELQSIIKQVGIDHYSFHKYPGDDEGLAILSTFPIEEVSKENDVLNNCSMRTIVRINELTIGLTNVHLTWKSAYKREKEIVEVVKWISESKNTDYELLCGDFNSKPNLSSIYNFLVGELSIESFDTSWVDLGQSDKSPTLDYEKNRWLLNRENLNSIRVPVRYDWILLKSCYPKQEPKLLNIELFANEVSLTQQVFPSDHYGVIADLSL</sequence>
<organism evidence="10 11">
    <name type="scientific">Fictibacillus norfolkensis</name>
    <dbReference type="NCBI Taxonomy" id="2762233"/>
    <lineage>
        <taxon>Bacteria</taxon>
        <taxon>Bacillati</taxon>
        <taxon>Bacillota</taxon>
        <taxon>Bacilli</taxon>
        <taxon>Bacillales</taxon>
        <taxon>Fictibacillaceae</taxon>
        <taxon>Fictibacillus</taxon>
    </lineage>
</organism>
<dbReference type="RefSeq" id="WP_191755074.1">
    <property type="nucleotide sequence ID" value="NZ_JACSQM010000010.1"/>
</dbReference>
<comment type="cofactor">
    <cofactor evidence="2">
        <name>Mg(2+)</name>
        <dbReference type="ChEBI" id="CHEBI:18420"/>
    </cofactor>
</comment>
<evidence type="ECO:0000259" key="9">
    <source>
        <dbReference type="Pfam" id="PF03372"/>
    </source>
</evidence>
<dbReference type="GO" id="GO:0004519">
    <property type="term" value="F:endonuclease activity"/>
    <property type="evidence" value="ECO:0007669"/>
    <property type="project" value="UniProtKB-KW"/>
</dbReference>
<dbReference type="InterPro" id="IPR005135">
    <property type="entry name" value="Endo/exonuclease/phosphatase"/>
</dbReference>
<dbReference type="PANTHER" id="PTHR15822">
    <property type="entry name" value="TRAF AND TNF RECEPTOR-ASSOCIATED PROTEIN"/>
    <property type="match status" value="1"/>
</dbReference>
<keyword evidence="10" id="KW-0255">Endonuclease</keyword>
<evidence type="ECO:0000256" key="2">
    <source>
        <dbReference type="ARBA" id="ARBA00001946"/>
    </source>
</evidence>
<evidence type="ECO:0000256" key="6">
    <source>
        <dbReference type="ARBA" id="ARBA00022801"/>
    </source>
</evidence>
<comment type="cofactor">
    <cofactor evidence="1">
        <name>Mn(2+)</name>
        <dbReference type="ChEBI" id="CHEBI:29035"/>
    </cofactor>
</comment>
<dbReference type="EMBL" id="JACSQM010000010">
    <property type="protein sequence ID" value="MBD7965844.1"/>
    <property type="molecule type" value="Genomic_DNA"/>
</dbReference>
<dbReference type="SUPFAM" id="SSF56219">
    <property type="entry name" value="DNase I-like"/>
    <property type="match status" value="1"/>
</dbReference>
<comment type="caution">
    <text evidence="10">The sequence shown here is derived from an EMBL/GenBank/DDBJ whole genome shotgun (WGS) entry which is preliminary data.</text>
</comment>
<dbReference type="PANTHER" id="PTHR15822:SF4">
    <property type="entry name" value="TYROSYL-DNA PHOSPHODIESTERASE 2"/>
    <property type="match status" value="1"/>
</dbReference>
<proteinExistence type="predicted"/>
<keyword evidence="5" id="KW-0227">DNA damage</keyword>
<protein>
    <submittedName>
        <fullName evidence="10">Endonuclease/exonuclease/phosphatase family protein</fullName>
    </submittedName>
</protein>
<feature type="domain" description="Endonuclease/exonuclease/phosphatase" evidence="9">
    <location>
        <begin position="4"/>
        <end position="242"/>
    </location>
</feature>
<keyword evidence="3" id="KW-0540">Nuclease</keyword>
<evidence type="ECO:0000256" key="3">
    <source>
        <dbReference type="ARBA" id="ARBA00022722"/>
    </source>
</evidence>
<evidence type="ECO:0000313" key="11">
    <source>
        <dbReference type="Proteomes" id="UP000603641"/>
    </source>
</evidence>
<dbReference type="Pfam" id="PF03372">
    <property type="entry name" value="Exo_endo_phos"/>
    <property type="match status" value="1"/>
</dbReference>
<keyword evidence="4" id="KW-0479">Metal-binding</keyword>
<dbReference type="InterPro" id="IPR051547">
    <property type="entry name" value="TDP2-like"/>
</dbReference>
<accession>A0ABR8SQQ7</accession>
<dbReference type="Proteomes" id="UP000603641">
    <property type="component" value="Unassembled WGS sequence"/>
</dbReference>
<dbReference type="Gene3D" id="3.60.10.10">
    <property type="entry name" value="Endonuclease/exonuclease/phosphatase"/>
    <property type="match status" value="1"/>
</dbReference>
<keyword evidence="6" id="KW-0378">Hydrolase</keyword>
<keyword evidence="8" id="KW-0234">DNA repair</keyword>
<reference evidence="10 11" key="1">
    <citation type="submission" date="2020-08" db="EMBL/GenBank/DDBJ databases">
        <title>A Genomic Blueprint of the Chicken Gut Microbiome.</title>
        <authorList>
            <person name="Gilroy R."/>
            <person name="Ravi A."/>
            <person name="Getino M."/>
            <person name="Pursley I."/>
            <person name="Horton D.L."/>
            <person name="Alikhan N.-F."/>
            <person name="Baker D."/>
            <person name="Gharbi K."/>
            <person name="Hall N."/>
            <person name="Watson M."/>
            <person name="Adriaenssens E.M."/>
            <person name="Foster-Nyarko E."/>
            <person name="Jarju S."/>
            <person name="Secka A."/>
            <person name="Antonio M."/>
            <person name="Oren A."/>
            <person name="Chaudhuri R."/>
            <person name="La Ragione R.M."/>
            <person name="Hildebrand F."/>
            <person name="Pallen M.J."/>
        </authorList>
    </citation>
    <scope>NUCLEOTIDE SEQUENCE [LARGE SCALE GENOMIC DNA]</scope>
    <source>
        <strain evidence="10 11">Sa2CUA10</strain>
    </source>
</reference>
<evidence type="ECO:0000256" key="4">
    <source>
        <dbReference type="ARBA" id="ARBA00022723"/>
    </source>
</evidence>
<evidence type="ECO:0000313" key="10">
    <source>
        <dbReference type="EMBL" id="MBD7965844.1"/>
    </source>
</evidence>
<name>A0ABR8SQQ7_9BACL</name>
<evidence type="ECO:0000256" key="7">
    <source>
        <dbReference type="ARBA" id="ARBA00022842"/>
    </source>
</evidence>
<gene>
    <name evidence="10" type="ORF">H9648_17415</name>
</gene>